<gene>
    <name evidence="2" type="ORF">QWZ10_23280</name>
</gene>
<keyword evidence="3" id="KW-1185">Reference proteome</keyword>
<organism evidence="2 3">
    <name type="scientific">Paracoccus cavernae</name>
    <dbReference type="NCBI Taxonomy" id="1571207"/>
    <lineage>
        <taxon>Bacteria</taxon>
        <taxon>Pseudomonadati</taxon>
        <taxon>Pseudomonadota</taxon>
        <taxon>Alphaproteobacteria</taxon>
        <taxon>Rhodobacterales</taxon>
        <taxon>Paracoccaceae</taxon>
        <taxon>Paracoccus</taxon>
    </lineage>
</organism>
<evidence type="ECO:0000313" key="2">
    <source>
        <dbReference type="EMBL" id="MDN3713967.1"/>
    </source>
</evidence>
<accession>A0ABT8DDZ1</accession>
<proteinExistence type="predicted"/>
<name>A0ABT8DDZ1_9RHOB</name>
<evidence type="ECO:0000256" key="1">
    <source>
        <dbReference type="SAM" id="MobiDB-lite"/>
    </source>
</evidence>
<sequence>MSDRSDGGDRSRMPDAVDQRVDECTGGLYGASSALRWGFGGR</sequence>
<feature type="region of interest" description="Disordered" evidence="1">
    <location>
        <begin position="1"/>
        <end position="21"/>
    </location>
</feature>
<protein>
    <submittedName>
        <fullName evidence="2">Uncharacterized protein</fullName>
    </submittedName>
</protein>
<reference evidence="3" key="1">
    <citation type="journal article" date="2019" name="Int. J. Syst. Evol. Microbiol.">
        <title>The Global Catalogue of Microorganisms (GCM) 10K type strain sequencing project: providing services to taxonomists for standard genome sequencing and annotation.</title>
        <authorList>
            <consortium name="The Broad Institute Genomics Platform"/>
            <consortium name="The Broad Institute Genome Sequencing Center for Infectious Disease"/>
            <person name="Wu L."/>
            <person name="Ma J."/>
        </authorList>
    </citation>
    <scope>NUCLEOTIDE SEQUENCE [LARGE SCALE GENOMIC DNA]</scope>
    <source>
        <strain evidence="3">CECT 8482</strain>
    </source>
</reference>
<dbReference type="EMBL" id="JAUFRC010000003">
    <property type="protein sequence ID" value="MDN3713967.1"/>
    <property type="molecule type" value="Genomic_DNA"/>
</dbReference>
<evidence type="ECO:0000313" key="3">
    <source>
        <dbReference type="Proteomes" id="UP001243846"/>
    </source>
</evidence>
<dbReference type="Proteomes" id="UP001243846">
    <property type="component" value="Unassembled WGS sequence"/>
</dbReference>
<comment type="caution">
    <text evidence="2">The sequence shown here is derived from an EMBL/GenBank/DDBJ whole genome shotgun (WGS) entry which is preliminary data.</text>
</comment>